<comment type="caution">
    <text evidence="2">The sequence shown here is derived from an EMBL/GenBank/DDBJ whole genome shotgun (WGS) entry which is preliminary data.</text>
</comment>
<dbReference type="EMBL" id="JADCLJ010000018">
    <property type="protein sequence ID" value="MBE4907863.1"/>
    <property type="molecule type" value="Genomic_DNA"/>
</dbReference>
<evidence type="ECO:0000259" key="1">
    <source>
        <dbReference type="Pfam" id="PF24718"/>
    </source>
</evidence>
<sequence length="80" mass="9048">MNINVLASKLNEMYSNAPEGDQVAQIHLFGVKYADLILRNNYKATEIVRLSGINRSYAAEVSKGIKLSKYVVPKDKKYKE</sequence>
<gene>
    <name evidence="2" type="ORF">IMZ08_07325</name>
</gene>
<organism evidence="2 3">
    <name type="scientific">Litchfieldia luteola</name>
    <dbReference type="NCBI Taxonomy" id="682179"/>
    <lineage>
        <taxon>Bacteria</taxon>
        <taxon>Bacillati</taxon>
        <taxon>Bacillota</taxon>
        <taxon>Bacilli</taxon>
        <taxon>Bacillales</taxon>
        <taxon>Bacillaceae</taxon>
        <taxon>Litchfieldia</taxon>
    </lineage>
</organism>
<dbReference type="Proteomes" id="UP001516662">
    <property type="component" value="Unassembled WGS sequence"/>
</dbReference>
<dbReference type="RefSeq" id="WP_193535337.1">
    <property type="nucleotide sequence ID" value="NZ_JADCLJ010000018.1"/>
</dbReference>
<evidence type="ECO:0000313" key="3">
    <source>
        <dbReference type="Proteomes" id="UP001516662"/>
    </source>
</evidence>
<feature type="domain" description="HTH-like" evidence="1">
    <location>
        <begin position="3"/>
        <end position="74"/>
    </location>
</feature>
<reference evidence="2 3" key="1">
    <citation type="submission" date="2020-10" db="EMBL/GenBank/DDBJ databases">
        <title>Bacillus sp. HD4P25, an endophyte from a halophyte.</title>
        <authorList>
            <person name="Sun J.-Q."/>
        </authorList>
    </citation>
    <scope>NUCLEOTIDE SEQUENCE [LARGE SCALE GENOMIC DNA]</scope>
    <source>
        <strain evidence="2 3">YIM 93174</strain>
    </source>
</reference>
<proteinExistence type="predicted"/>
<name>A0ABR9QH93_9BACI</name>
<dbReference type="InterPro" id="IPR056975">
    <property type="entry name" value="HTH_73"/>
</dbReference>
<keyword evidence="3" id="KW-1185">Reference proteome</keyword>
<evidence type="ECO:0000313" key="2">
    <source>
        <dbReference type="EMBL" id="MBE4907863.1"/>
    </source>
</evidence>
<accession>A0ABR9QH93</accession>
<protein>
    <recommendedName>
        <fullName evidence="1">HTH-like domain-containing protein</fullName>
    </recommendedName>
</protein>
<dbReference type="Pfam" id="PF24718">
    <property type="entry name" value="HTH_73"/>
    <property type="match status" value="1"/>
</dbReference>